<proteinExistence type="predicted"/>
<dbReference type="Proteomes" id="UP000179621">
    <property type="component" value="Unassembled WGS sequence"/>
</dbReference>
<organism evidence="1 2">
    <name type="scientific">Mycobacteroides saopaulense</name>
    <dbReference type="NCBI Taxonomy" id="1578165"/>
    <lineage>
        <taxon>Bacteria</taxon>
        <taxon>Bacillati</taxon>
        <taxon>Actinomycetota</taxon>
        <taxon>Actinomycetes</taxon>
        <taxon>Mycobacteriales</taxon>
        <taxon>Mycobacteriaceae</taxon>
        <taxon>Mycobacteroides</taxon>
    </lineage>
</organism>
<evidence type="ECO:0000313" key="2">
    <source>
        <dbReference type="Proteomes" id="UP000179621"/>
    </source>
</evidence>
<evidence type="ECO:0000313" key="1">
    <source>
        <dbReference type="EMBL" id="OHU08794.1"/>
    </source>
</evidence>
<comment type="caution">
    <text evidence="1">The sequence shown here is derived from an EMBL/GenBank/DDBJ whole genome shotgun (WGS) entry which is preliminary data.</text>
</comment>
<gene>
    <name evidence="1" type="ORF">BKG73_17415</name>
</gene>
<dbReference type="RefSeq" id="WP_070911311.1">
    <property type="nucleotide sequence ID" value="NZ_MLIC01000003.1"/>
</dbReference>
<name>A0ABX3BYG5_9MYCO</name>
<sequence length="77" mass="8798">MSSAYYSLFISDYVNDTTTQDYASNWDEAQGKAAAFAADHGYRMELHQRSDDHAVWWLSQGLELAAIVSLERQYSDE</sequence>
<dbReference type="EMBL" id="MLIH01000027">
    <property type="protein sequence ID" value="OHU08794.1"/>
    <property type="molecule type" value="Genomic_DNA"/>
</dbReference>
<accession>A0ABX3BYG5</accession>
<keyword evidence="2" id="KW-1185">Reference proteome</keyword>
<reference evidence="1 2" key="1">
    <citation type="submission" date="2016-10" db="EMBL/GenBank/DDBJ databases">
        <title>Evaluation of Human, Animal and Environmental Mycobacterium chelonae Isolates by Core Genome Phylogenomic Analysis, Targeted Gene Comparison, and Anti-microbial Susceptibility Patterns: A Tale of Mistaken Identities.</title>
        <authorList>
            <person name="Fogelson S.B."/>
            <person name="Camus A.C."/>
            <person name="Lorenz W."/>
            <person name="Vasireddy R."/>
            <person name="Vasireddy S."/>
            <person name="Smith T."/>
            <person name="Brown-Elliott B.A."/>
            <person name="Wallace R.J.Jr."/>
            <person name="Hasan N.A."/>
            <person name="Reischl U."/>
            <person name="Sanchez S."/>
        </authorList>
    </citation>
    <scope>NUCLEOTIDE SEQUENCE [LARGE SCALE GENOMIC DNA]</scope>
    <source>
        <strain evidence="1 2">8528</strain>
    </source>
</reference>
<protein>
    <submittedName>
        <fullName evidence="1">Uncharacterized protein</fullName>
    </submittedName>
</protein>